<dbReference type="Proteomes" id="UP000235589">
    <property type="component" value="Chromosome"/>
</dbReference>
<evidence type="ECO:0008006" key="5">
    <source>
        <dbReference type="Google" id="ProtNLM"/>
    </source>
</evidence>
<organism evidence="3 4">
    <name type="scientific">Monoglobus pectinilyticus</name>
    <dbReference type="NCBI Taxonomy" id="1981510"/>
    <lineage>
        <taxon>Bacteria</taxon>
        <taxon>Bacillati</taxon>
        <taxon>Bacillota</taxon>
        <taxon>Clostridia</taxon>
        <taxon>Monoglobales</taxon>
        <taxon>Monoglobaceae</taxon>
        <taxon>Monoglobus</taxon>
    </lineage>
</organism>
<evidence type="ECO:0000313" key="3">
    <source>
        <dbReference type="EMBL" id="AUO19035.1"/>
    </source>
</evidence>
<feature type="signal peptide" evidence="2">
    <location>
        <begin position="1"/>
        <end position="28"/>
    </location>
</feature>
<name>A0A2K9P1A5_9FIRM</name>
<gene>
    <name evidence="3" type="ORF">B9O19_00859</name>
</gene>
<feature type="region of interest" description="Disordered" evidence="1">
    <location>
        <begin position="48"/>
        <end position="90"/>
    </location>
</feature>
<protein>
    <recommendedName>
        <fullName evidence="5">Lipoprotein</fullName>
    </recommendedName>
</protein>
<reference evidence="3 4" key="1">
    <citation type="submission" date="2017-04" db="EMBL/GenBank/DDBJ databases">
        <title>Monoglobus pectinilyticus 14 draft genome.</title>
        <authorList>
            <person name="Kim C."/>
            <person name="Rosendale D.I."/>
            <person name="Kelly W.J."/>
            <person name="Tannock G.W."/>
            <person name="Patchett M.L."/>
            <person name="Jordens J.Z."/>
        </authorList>
    </citation>
    <scope>NUCLEOTIDE SEQUENCE [LARGE SCALE GENOMIC DNA]</scope>
    <source>
        <strain evidence="3 4">14</strain>
    </source>
</reference>
<proteinExistence type="predicted"/>
<keyword evidence="2" id="KW-0732">Signal</keyword>
<dbReference type="RefSeq" id="WP_102365275.1">
    <property type="nucleotide sequence ID" value="NZ_CP020991.1"/>
</dbReference>
<dbReference type="GeneID" id="98062276"/>
<evidence type="ECO:0000256" key="1">
    <source>
        <dbReference type="SAM" id="MobiDB-lite"/>
    </source>
</evidence>
<evidence type="ECO:0000313" key="4">
    <source>
        <dbReference type="Proteomes" id="UP000235589"/>
    </source>
</evidence>
<feature type="compositionally biased region" description="Basic and acidic residues" evidence="1">
    <location>
        <begin position="48"/>
        <end position="61"/>
    </location>
</feature>
<evidence type="ECO:0000256" key="2">
    <source>
        <dbReference type="SAM" id="SignalP"/>
    </source>
</evidence>
<dbReference type="EMBL" id="CP020991">
    <property type="protein sequence ID" value="AUO19035.1"/>
    <property type="molecule type" value="Genomic_DNA"/>
</dbReference>
<sequence length="265" mass="28924">MNFNWLKNKKFTVIAAVLSTMLAAGTLAGCSNVSKSDFDALEKRVEALEKGTDNESGDKNSSETNKSGKSTASPKTSSKPSSDNGEFDSENVSKAIDVQEYDYIDADDNKFSFFIFDNTSNFDVNARIEIVCKDADDKVLQESEKKVPGLSKGESSFASFKVDKDTETIVRTVYYEEYKGKDVSIGDISARAIRAQGGANITIRNSGSAEAEDIKYLTLFFSGDDLVGFDSDKVPDIEASSSKTLASVCYEEFDSPKVYVAIDDE</sequence>
<keyword evidence="4" id="KW-1185">Reference proteome</keyword>
<dbReference type="PROSITE" id="PS51257">
    <property type="entry name" value="PROKAR_LIPOPROTEIN"/>
    <property type="match status" value="1"/>
</dbReference>
<feature type="compositionally biased region" description="Low complexity" evidence="1">
    <location>
        <begin position="67"/>
        <end position="82"/>
    </location>
</feature>
<dbReference type="AlphaFoldDB" id="A0A2K9P1A5"/>
<dbReference type="KEGG" id="mpec:B9O19_00859"/>
<accession>A0A2K9P1A5</accession>
<feature type="chain" id="PRO_5039276448" description="Lipoprotein" evidence="2">
    <location>
        <begin position="29"/>
        <end position="265"/>
    </location>
</feature>